<dbReference type="EMBL" id="BMAO01026864">
    <property type="protein sequence ID" value="GFR13014.1"/>
    <property type="molecule type" value="Genomic_DNA"/>
</dbReference>
<sequence length="404" mass="44539">MSHPFVLVQIYGVLLNGEERELASIAYDVAVKELEKRQRAQKTDDRVVSENFESTRNDLVKVASLLTQANDARSNFLKIFDHWEPVRRKNIQRLKETSTEIRRDKFNGCVSKIVGGCVGVVGGILLGASFLCPPLAAAAVPLAISGSVISTAGSGVVVGTSGTQIIRLKKKLNRVKTLIEAEEKEFSGLKNWFTFTEVLMNTIEALVGSELIQDMNELRNNFFNEVRMMGCDNVDEYNKKFRSVMEKCVGKMCDSSYIRDKFDSDAAPFVIAFVFVICFMSKRYRGVLDCALLTRRLALEKSTAKNLGLETGQVVTGLALKGSAALGRAVPAIVARVVAVGVFVALGIAVDVLSVVLSSKEIHTGAKSKHADEVSRVVGLLEEEFQFLKYVYKEMKVFDEIKSS</sequence>
<feature type="transmembrane region" description="Helical" evidence="2">
    <location>
        <begin position="333"/>
        <end position="357"/>
    </location>
</feature>
<organism evidence="3 4">
    <name type="scientific">Trichonephila clavata</name>
    <name type="common">Joro spider</name>
    <name type="synonym">Nephila clavata</name>
    <dbReference type="NCBI Taxonomy" id="2740835"/>
    <lineage>
        <taxon>Eukaryota</taxon>
        <taxon>Metazoa</taxon>
        <taxon>Ecdysozoa</taxon>
        <taxon>Arthropoda</taxon>
        <taxon>Chelicerata</taxon>
        <taxon>Arachnida</taxon>
        <taxon>Araneae</taxon>
        <taxon>Araneomorphae</taxon>
        <taxon>Entelegynae</taxon>
        <taxon>Araneoidea</taxon>
        <taxon>Nephilidae</taxon>
        <taxon>Trichonephila</taxon>
    </lineage>
</organism>
<proteinExistence type="inferred from homology"/>
<keyword evidence="2" id="KW-0472">Membrane</keyword>
<dbReference type="GO" id="GO:0042157">
    <property type="term" value="P:lipoprotein metabolic process"/>
    <property type="evidence" value="ECO:0007669"/>
    <property type="project" value="InterPro"/>
</dbReference>
<keyword evidence="2" id="KW-1133">Transmembrane helix</keyword>
<evidence type="ECO:0000256" key="2">
    <source>
        <dbReference type="SAM" id="Phobius"/>
    </source>
</evidence>
<dbReference type="GO" id="GO:0008289">
    <property type="term" value="F:lipid binding"/>
    <property type="evidence" value="ECO:0007669"/>
    <property type="project" value="InterPro"/>
</dbReference>
<feature type="transmembrane region" description="Helical" evidence="2">
    <location>
        <begin position="142"/>
        <end position="166"/>
    </location>
</feature>
<evidence type="ECO:0000256" key="1">
    <source>
        <dbReference type="ARBA" id="ARBA00010090"/>
    </source>
</evidence>
<protein>
    <submittedName>
        <fullName evidence="3">Uncharacterized protein</fullName>
    </submittedName>
</protein>
<comment type="caution">
    <text evidence="3">The sequence shown here is derived from an EMBL/GenBank/DDBJ whole genome shotgun (WGS) entry which is preliminary data.</text>
</comment>
<dbReference type="GO" id="GO:0016020">
    <property type="term" value="C:membrane"/>
    <property type="evidence" value="ECO:0007669"/>
    <property type="project" value="TreeGrafter"/>
</dbReference>
<keyword evidence="4" id="KW-1185">Reference proteome</keyword>
<name>A0A8X6LML1_TRICU</name>
<dbReference type="AlphaFoldDB" id="A0A8X6LML1"/>
<evidence type="ECO:0000313" key="4">
    <source>
        <dbReference type="Proteomes" id="UP000887116"/>
    </source>
</evidence>
<dbReference type="Proteomes" id="UP000887116">
    <property type="component" value="Unassembled WGS sequence"/>
</dbReference>
<reference evidence="3" key="1">
    <citation type="submission" date="2020-07" db="EMBL/GenBank/DDBJ databases">
        <title>Multicomponent nature underlies the extraordinary mechanical properties of spider dragline silk.</title>
        <authorList>
            <person name="Kono N."/>
            <person name="Nakamura H."/>
            <person name="Mori M."/>
            <person name="Yoshida Y."/>
            <person name="Ohtoshi R."/>
            <person name="Malay A.D."/>
            <person name="Moran D.A.P."/>
            <person name="Tomita M."/>
            <person name="Numata K."/>
            <person name="Arakawa K."/>
        </authorList>
    </citation>
    <scope>NUCLEOTIDE SEQUENCE</scope>
</reference>
<dbReference type="GO" id="GO:0006869">
    <property type="term" value="P:lipid transport"/>
    <property type="evidence" value="ECO:0007669"/>
    <property type="project" value="InterPro"/>
</dbReference>
<dbReference type="InterPro" id="IPR008405">
    <property type="entry name" value="ApoL"/>
</dbReference>
<dbReference type="GO" id="GO:0005576">
    <property type="term" value="C:extracellular region"/>
    <property type="evidence" value="ECO:0007669"/>
    <property type="project" value="InterPro"/>
</dbReference>
<dbReference type="OrthoDB" id="10488316at2759"/>
<feature type="transmembrane region" description="Helical" evidence="2">
    <location>
        <begin position="113"/>
        <end position="136"/>
    </location>
</feature>
<dbReference type="PANTHER" id="PTHR14096">
    <property type="entry name" value="APOLIPOPROTEIN L"/>
    <property type="match status" value="1"/>
</dbReference>
<gene>
    <name evidence="3" type="primary">NCL1_30060</name>
    <name evidence="3" type="ORF">TNCT_528391</name>
</gene>
<comment type="similarity">
    <text evidence="1">Belongs to the apolipoprotein L family.</text>
</comment>
<keyword evidence="2" id="KW-0812">Transmembrane</keyword>
<evidence type="ECO:0000313" key="3">
    <source>
        <dbReference type="EMBL" id="GFR13014.1"/>
    </source>
</evidence>
<dbReference type="PANTHER" id="PTHR14096:SF28">
    <property type="entry name" value="APOLIPOPROTEIN L, 1-RELATED"/>
    <property type="match status" value="1"/>
</dbReference>
<accession>A0A8X6LML1</accession>